<evidence type="ECO:0000256" key="1">
    <source>
        <dbReference type="ARBA" id="ARBA00008834"/>
    </source>
</evidence>
<dbReference type="InterPro" id="IPR006311">
    <property type="entry name" value="TAT_signal"/>
</dbReference>
<evidence type="ECO:0000256" key="4">
    <source>
        <dbReference type="RuleBase" id="RU361169"/>
    </source>
</evidence>
<dbReference type="GO" id="GO:0005975">
    <property type="term" value="P:carbohydrate metabolic process"/>
    <property type="evidence" value="ECO:0007669"/>
    <property type="project" value="InterPro"/>
</dbReference>
<dbReference type="PANTHER" id="PTHR31339">
    <property type="entry name" value="PECTIN LYASE-RELATED"/>
    <property type="match status" value="1"/>
</dbReference>
<evidence type="ECO:0000256" key="2">
    <source>
        <dbReference type="ARBA" id="ARBA00022801"/>
    </source>
</evidence>
<comment type="similarity">
    <text evidence="1 4">Belongs to the glycosyl hydrolase 28 family.</text>
</comment>
<dbReference type="InterPro" id="IPR000743">
    <property type="entry name" value="Glyco_hydro_28"/>
</dbReference>
<name>A0A1L6J7R8_9SPHN</name>
<evidence type="ECO:0000313" key="6">
    <source>
        <dbReference type="EMBL" id="RSV08032.1"/>
    </source>
</evidence>
<organism evidence="5 7">
    <name type="scientific">Sphingomonas koreensis</name>
    <dbReference type="NCBI Taxonomy" id="93064"/>
    <lineage>
        <taxon>Bacteria</taxon>
        <taxon>Pseudomonadati</taxon>
        <taxon>Pseudomonadota</taxon>
        <taxon>Alphaproteobacteria</taxon>
        <taxon>Sphingomonadales</taxon>
        <taxon>Sphingomonadaceae</taxon>
        <taxon>Sphingomonas</taxon>
    </lineage>
</organism>
<dbReference type="InterPro" id="IPR011050">
    <property type="entry name" value="Pectin_lyase_fold/virulence"/>
</dbReference>
<dbReference type="AlphaFoldDB" id="A0A1L6J7R8"/>
<dbReference type="Pfam" id="PF00295">
    <property type="entry name" value="Glyco_hydro_28"/>
    <property type="match status" value="1"/>
</dbReference>
<reference evidence="6 8" key="3">
    <citation type="submission" date="2018-07" db="EMBL/GenBank/DDBJ databases">
        <title>Genomic and Epidemiologic Investigation of an Indolent Hospital Outbreak.</title>
        <authorList>
            <person name="Johnson R.C."/>
            <person name="Deming C."/>
            <person name="Conlan S."/>
            <person name="Zellmer C.J."/>
            <person name="Michelin A.V."/>
            <person name="Lee-Lin S."/>
            <person name="Thomas P.J."/>
            <person name="Park M."/>
            <person name="Weingarten R.A."/>
            <person name="Less J."/>
            <person name="Dekker J.P."/>
            <person name="Frank K.M."/>
            <person name="Musser K.A."/>
            <person name="Mcquiston J.R."/>
            <person name="Henderson D.K."/>
            <person name="Lau A.F."/>
            <person name="Palmore T.N."/>
            <person name="Segre J.A."/>
        </authorList>
    </citation>
    <scope>NUCLEOTIDE SEQUENCE [LARGE SCALE GENOMIC DNA]</scope>
    <source>
        <strain evidence="6 8">SK-NIH.Env10_0317</strain>
    </source>
</reference>
<dbReference type="PROSITE" id="PS51318">
    <property type="entry name" value="TAT"/>
    <property type="match status" value="1"/>
</dbReference>
<dbReference type="STRING" id="93064.BRX40_05330"/>
<dbReference type="Gene3D" id="2.160.20.10">
    <property type="entry name" value="Single-stranded right-handed beta-helix, Pectin lyase-like"/>
    <property type="match status" value="1"/>
</dbReference>
<accession>A0A1L6J7R8</accession>
<dbReference type="Proteomes" id="UP000185161">
    <property type="component" value="Chromosome"/>
</dbReference>
<dbReference type="GeneID" id="44131979"/>
<dbReference type="InterPro" id="IPR012334">
    <property type="entry name" value="Pectin_lyas_fold"/>
</dbReference>
<dbReference type="GO" id="GO:0004650">
    <property type="term" value="F:polygalacturonase activity"/>
    <property type="evidence" value="ECO:0007669"/>
    <property type="project" value="InterPro"/>
</dbReference>
<evidence type="ECO:0000313" key="5">
    <source>
        <dbReference type="EMBL" id="APR51934.1"/>
    </source>
</evidence>
<sequence length="456" mass="49551">MGTRRDFLTHGTALGLLALPAAPAFARGRVVDIRSHGAIGDGRTMNTRAIQNAIDACAKAGGGMIAVPAGVFVSGSIWLKPGVGLELRKGAVLRGSPNLSDYPLVLRRFVEAFPEALRLGLINAQHNHGLRIVGPGTIDGGGDPFWRMFFNAPEESVQGVKVVYHFPQLCSIEDCDDVLVSGVTFKDAAFWNLHMYRCRRSVIEDCSFEVPHEIRAPSSDAIDLDSCQDIVVRRCRFSVDDDCIALKGTQGPGAAAYKEAPPVERIHIHDCVFEHGLGCVTYGSNATVVRDVRVERITNVGDIPTIRFKVRPDTPGQVYEKLRVKGVRLAEAPTPYGSGQWHNGEVFHGYGKPNFSESDPAVGLIVNARLTHGTRVEPRMPGAIIRDVVIEDVTGTTRRFGNISGNPTTAISDFLLKDIDVRLTDGGERNKLIARDTSNIRMENVRVNGAPGEIVT</sequence>
<dbReference type="EMBL" id="CP018820">
    <property type="protein sequence ID" value="APR51934.1"/>
    <property type="molecule type" value="Genomic_DNA"/>
</dbReference>
<evidence type="ECO:0000256" key="3">
    <source>
        <dbReference type="ARBA" id="ARBA00023295"/>
    </source>
</evidence>
<dbReference type="PANTHER" id="PTHR31339:SF9">
    <property type="entry name" value="PLASMIN AND FIBRONECTIN-BINDING PROTEIN A"/>
    <property type="match status" value="1"/>
</dbReference>
<dbReference type="Proteomes" id="UP000286681">
    <property type="component" value="Unassembled WGS sequence"/>
</dbReference>
<dbReference type="SUPFAM" id="SSF51126">
    <property type="entry name" value="Pectin lyase-like"/>
    <property type="match status" value="1"/>
</dbReference>
<gene>
    <name evidence="5" type="ORF">BRX40_05330</name>
    <name evidence="6" type="ORF">CA257_00680</name>
</gene>
<dbReference type="EMBL" id="QQWO01000001">
    <property type="protein sequence ID" value="RSV08032.1"/>
    <property type="molecule type" value="Genomic_DNA"/>
</dbReference>
<dbReference type="OrthoDB" id="9795222at2"/>
<reference evidence="5" key="1">
    <citation type="submission" date="2016-12" db="EMBL/GenBank/DDBJ databases">
        <title>Whole genome sequencing of Sphingomonas koreensis.</title>
        <authorList>
            <person name="Conlan S."/>
            <person name="Thomas P.J."/>
            <person name="Mullikin J."/>
            <person name="Palmore T.N."/>
            <person name="Frank K.M."/>
            <person name="Segre J.A."/>
        </authorList>
    </citation>
    <scope>NUCLEOTIDE SEQUENCE</scope>
    <source>
        <strain evidence="5">ABOJV</strain>
    </source>
</reference>
<dbReference type="RefSeq" id="WP_075150911.1">
    <property type="nucleotide sequence ID" value="NZ_CP018820.1"/>
</dbReference>
<reference evidence="7" key="2">
    <citation type="submission" date="2016-12" db="EMBL/GenBank/DDBJ databases">
        <title>Whole genome sequencing of Sphingomonas sp. ABOJV.</title>
        <authorList>
            <person name="Conlan S."/>
            <person name="Thomas P.J."/>
            <person name="Mullikin J."/>
            <person name="Palmore T.N."/>
            <person name="Frank K.M."/>
            <person name="Segre J.A."/>
        </authorList>
    </citation>
    <scope>NUCLEOTIDE SEQUENCE [LARGE SCALE GENOMIC DNA]</scope>
    <source>
        <strain evidence="7">ABOJV</strain>
    </source>
</reference>
<keyword evidence="3 4" id="KW-0326">Glycosidase</keyword>
<proteinExistence type="inferred from homology"/>
<keyword evidence="2 4" id="KW-0378">Hydrolase</keyword>
<evidence type="ECO:0000313" key="8">
    <source>
        <dbReference type="Proteomes" id="UP000286681"/>
    </source>
</evidence>
<dbReference type="InterPro" id="IPR051801">
    <property type="entry name" value="GH28_Enzymes"/>
</dbReference>
<dbReference type="KEGG" id="skr:BRX40_05330"/>
<protein>
    <submittedName>
        <fullName evidence="5">Uncharacterized protein</fullName>
    </submittedName>
</protein>
<evidence type="ECO:0000313" key="7">
    <source>
        <dbReference type="Proteomes" id="UP000185161"/>
    </source>
</evidence>
<keyword evidence="7" id="KW-1185">Reference proteome</keyword>